<dbReference type="AlphaFoldDB" id="A0A9N9G081"/>
<evidence type="ECO:0000313" key="2">
    <source>
        <dbReference type="Proteomes" id="UP000789572"/>
    </source>
</evidence>
<sequence>MVQVDSSSTAIGLLFNAAKVLAEQQTNMEIESVHFMDGWVHLNMRDMMIGDVETAEEENTTLQNLAQHADIGDQTHYGHQTLDLDCGRYMGENNDYTDCDPVLTLQQTSHDQMQTIDQVSNYDIGDLYANKEINEAEIRVEINYVRPPSPITSSLQSLGASSSHYEYQSSSMIAG</sequence>
<evidence type="ECO:0000313" key="1">
    <source>
        <dbReference type="EMBL" id="CAG8570043.1"/>
    </source>
</evidence>
<accession>A0A9N9G081</accession>
<proteinExistence type="predicted"/>
<organism evidence="1 2">
    <name type="scientific">Paraglomus occultum</name>
    <dbReference type="NCBI Taxonomy" id="144539"/>
    <lineage>
        <taxon>Eukaryota</taxon>
        <taxon>Fungi</taxon>
        <taxon>Fungi incertae sedis</taxon>
        <taxon>Mucoromycota</taxon>
        <taxon>Glomeromycotina</taxon>
        <taxon>Glomeromycetes</taxon>
        <taxon>Paraglomerales</taxon>
        <taxon>Paraglomeraceae</taxon>
        <taxon>Paraglomus</taxon>
    </lineage>
</organism>
<dbReference type="Proteomes" id="UP000789572">
    <property type="component" value="Unassembled WGS sequence"/>
</dbReference>
<name>A0A9N9G081_9GLOM</name>
<protein>
    <submittedName>
        <fullName evidence="1">7460_t:CDS:1</fullName>
    </submittedName>
</protein>
<feature type="non-terminal residue" evidence="1">
    <location>
        <position position="175"/>
    </location>
</feature>
<keyword evidence="2" id="KW-1185">Reference proteome</keyword>
<dbReference type="OrthoDB" id="10459827at2759"/>
<dbReference type="EMBL" id="CAJVPJ010000998">
    <property type="protein sequence ID" value="CAG8570043.1"/>
    <property type="molecule type" value="Genomic_DNA"/>
</dbReference>
<reference evidence="1" key="1">
    <citation type="submission" date="2021-06" db="EMBL/GenBank/DDBJ databases">
        <authorList>
            <person name="Kallberg Y."/>
            <person name="Tangrot J."/>
            <person name="Rosling A."/>
        </authorList>
    </citation>
    <scope>NUCLEOTIDE SEQUENCE</scope>
    <source>
        <strain evidence="1">IA702</strain>
    </source>
</reference>
<gene>
    <name evidence="1" type="ORF">POCULU_LOCUS5947</name>
</gene>
<comment type="caution">
    <text evidence="1">The sequence shown here is derived from an EMBL/GenBank/DDBJ whole genome shotgun (WGS) entry which is preliminary data.</text>
</comment>